<comment type="subcellular location">
    <subcellularLocation>
        <location evidence="1">Nucleus</location>
    </subcellularLocation>
</comment>
<dbReference type="InterPro" id="IPR009378">
    <property type="entry name" value="H2_N"/>
</dbReference>
<name>A0ABD0KHK8_9CAEN</name>
<dbReference type="InterPro" id="IPR031737">
    <property type="entry name" value="CNDH2_C"/>
</dbReference>
<keyword evidence="3" id="KW-0539">Nucleus</keyword>
<dbReference type="AlphaFoldDB" id="A0ABD0KHK8"/>
<protein>
    <recommendedName>
        <fullName evidence="9">Condensin-2 complex subunit H2</fullName>
    </recommendedName>
</protein>
<feature type="region of interest" description="Disordered" evidence="4">
    <location>
        <begin position="209"/>
        <end position="228"/>
    </location>
</feature>
<dbReference type="Pfam" id="PF16858">
    <property type="entry name" value="CNDH2_C"/>
    <property type="match status" value="1"/>
</dbReference>
<dbReference type="GO" id="GO:0005634">
    <property type="term" value="C:nucleus"/>
    <property type="evidence" value="ECO:0007669"/>
    <property type="project" value="UniProtKB-SubCell"/>
</dbReference>
<evidence type="ECO:0000313" key="8">
    <source>
        <dbReference type="Proteomes" id="UP001519460"/>
    </source>
</evidence>
<dbReference type="PANTHER" id="PTHR14324">
    <property type="entry name" value="CONDENSIN-2 COMPLEX SUBUNIT H2"/>
    <property type="match status" value="1"/>
</dbReference>
<feature type="domain" description="Condensin-2 complex subunit H2 C-terminal" evidence="6">
    <location>
        <begin position="397"/>
        <end position="524"/>
    </location>
</feature>
<feature type="region of interest" description="Disordered" evidence="4">
    <location>
        <begin position="324"/>
        <end position="361"/>
    </location>
</feature>
<reference evidence="7 8" key="1">
    <citation type="journal article" date="2023" name="Sci. Data">
        <title>Genome assembly of the Korean intertidal mud-creeper Batillaria attramentaria.</title>
        <authorList>
            <person name="Patra A.K."/>
            <person name="Ho P.T."/>
            <person name="Jun S."/>
            <person name="Lee S.J."/>
            <person name="Kim Y."/>
            <person name="Won Y.J."/>
        </authorList>
    </citation>
    <scope>NUCLEOTIDE SEQUENCE [LARGE SCALE GENOMIC DNA]</scope>
    <source>
        <strain evidence="7">Wonlab-2016</strain>
    </source>
</reference>
<dbReference type="Proteomes" id="UP001519460">
    <property type="component" value="Unassembled WGS sequence"/>
</dbReference>
<evidence type="ECO:0000259" key="5">
    <source>
        <dbReference type="Pfam" id="PF06278"/>
    </source>
</evidence>
<organism evidence="7 8">
    <name type="scientific">Batillaria attramentaria</name>
    <dbReference type="NCBI Taxonomy" id="370345"/>
    <lineage>
        <taxon>Eukaryota</taxon>
        <taxon>Metazoa</taxon>
        <taxon>Spiralia</taxon>
        <taxon>Lophotrochozoa</taxon>
        <taxon>Mollusca</taxon>
        <taxon>Gastropoda</taxon>
        <taxon>Caenogastropoda</taxon>
        <taxon>Sorbeoconcha</taxon>
        <taxon>Cerithioidea</taxon>
        <taxon>Batillariidae</taxon>
        <taxon>Batillaria</taxon>
    </lineage>
</organism>
<comment type="caution">
    <text evidence="7">The sequence shown here is derived from an EMBL/GenBank/DDBJ whole genome shotgun (WGS) entry which is preliminary data.</text>
</comment>
<keyword evidence="8" id="KW-1185">Reference proteome</keyword>
<evidence type="ECO:0008006" key="9">
    <source>
        <dbReference type="Google" id="ProtNLM"/>
    </source>
</evidence>
<feature type="compositionally biased region" description="Basic and acidic residues" evidence="4">
    <location>
        <begin position="212"/>
        <end position="224"/>
    </location>
</feature>
<dbReference type="PANTHER" id="PTHR14324:SF3">
    <property type="entry name" value="CONDENSIN-2 COMPLEX SUBUNIT H2"/>
    <property type="match status" value="1"/>
</dbReference>
<evidence type="ECO:0000256" key="3">
    <source>
        <dbReference type="ARBA" id="ARBA00023242"/>
    </source>
</evidence>
<proteinExistence type="inferred from homology"/>
<evidence type="ECO:0000256" key="2">
    <source>
        <dbReference type="ARBA" id="ARBA00007844"/>
    </source>
</evidence>
<feature type="compositionally biased region" description="Acidic residues" evidence="4">
    <location>
        <begin position="351"/>
        <end position="360"/>
    </location>
</feature>
<gene>
    <name evidence="7" type="ORF">BaRGS_00022335</name>
</gene>
<evidence type="ECO:0000259" key="6">
    <source>
        <dbReference type="Pfam" id="PF16858"/>
    </source>
</evidence>
<feature type="domain" description="Condensin II complex subunit H2 N-terminal" evidence="5">
    <location>
        <begin position="6"/>
        <end position="121"/>
    </location>
</feature>
<comment type="similarity">
    <text evidence="2">Belongs to the CND2 H2 (condensin-2 subunit 2) family.</text>
</comment>
<accession>A0ABD0KHK8</accession>
<dbReference type="InterPro" id="IPR031739">
    <property type="entry name" value="Ncaph2"/>
</dbReference>
<feature type="compositionally biased region" description="Basic residues" evidence="4">
    <location>
        <begin position="324"/>
        <end position="334"/>
    </location>
</feature>
<dbReference type="Pfam" id="PF06278">
    <property type="entry name" value="CNDH2_N"/>
    <property type="match status" value="1"/>
</dbReference>
<sequence>MDLETRFSDLLQPIRSLARNWDVDIAQYLEGYLEDLEKVVVTFNGGQATMNFAEAALLIQGSTCVYSKKVEHLYSLVYQVLDMVANKKKQQKAGSVDAEGNDADAVFPQDTEEEFLLLDDTKHAVPEKLEKRTDPEKESQVQPLTPVNLAVQDEGEKDSAINSVKGEVLGNMSDFQMHCSSVQPEGGIFLDLNLLPLLKSHLRLLASSTPYPHHEKPELEKTDPAMDPPAPEISVGDAADHGFDPVDDNGSDRMDDIPQTEQPQVENLPRRCERKRVQFALQKPKPVLDPWAMLDPFSPGTLPEKKLKVGRTYKLLPGLDLPGTKKRKCKKPEKKKLSPISEFVNSRAGDDANDGDDDQFEPPQIQWDDKMFGSVAVEAFGGEFINSIGSSGSAAATYEELVRRHVENFLASAAKYAQTSEVARRVAEWEEKITPKLEEEEQHDPFDIHEYGTSVLEGLQKNQPVLFRKIVAGKPDYQISRLFLATLQLANVNNVELSCPGELYEGMDKLAVRLLSKKRHHEELAEYRAPSLAATAVS</sequence>
<evidence type="ECO:0000256" key="4">
    <source>
        <dbReference type="SAM" id="MobiDB-lite"/>
    </source>
</evidence>
<dbReference type="EMBL" id="JACVVK020000179">
    <property type="protein sequence ID" value="KAK7486411.1"/>
    <property type="molecule type" value="Genomic_DNA"/>
</dbReference>
<evidence type="ECO:0000256" key="1">
    <source>
        <dbReference type="ARBA" id="ARBA00004123"/>
    </source>
</evidence>
<evidence type="ECO:0000313" key="7">
    <source>
        <dbReference type="EMBL" id="KAK7486411.1"/>
    </source>
</evidence>